<keyword evidence="1" id="KW-0998">Cell outer membrane</keyword>
<accession>A0A1E7WBR4</accession>
<evidence type="ECO:0000256" key="3">
    <source>
        <dbReference type="SAM" id="SignalP"/>
    </source>
</evidence>
<comment type="caution">
    <text evidence="4">The sequence shown here is derived from an EMBL/GenBank/DDBJ whole genome shotgun (WGS) entry which is preliminary data.</text>
</comment>
<dbReference type="PATRIC" id="fig|762836.4.peg.4808"/>
<feature type="site" description="Critical for activity" evidence="2">
    <location>
        <position position="160"/>
    </location>
</feature>
<dbReference type="AlphaFoldDB" id="A0A1E7WBR4"/>
<dbReference type="Proteomes" id="UP000175989">
    <property type="component" value="Unassembled WGS sequence"/>
</dbReference>
<evidence type="ECO:0000313" key="4">
    <source>
        <dbReference type="EMBL" id="OEZ94223.1"/>
    </source>
</evidence>
<feature type="chain" id="PRO_5009206731" description="Lipid A deacylase" evidence="3">
    <location>
        <begin position="22"/>
        <end position="181"/>
    </location>
</feature>
<comment type="catalytic activity">
    <reaction evidence="1">
        <text>a 3-(acyloxy)acyl derivative of bacterial toxin + H2O = a 3-hydroxyacyl derivative of bacterial toxin + a fatty acid + H(+)</text>
        <dbReference type="Rhea" id="RHEA:12032"/>
        <dbReference type="ChEBI" id="CHEBI:15377"/>
        <dbReference type="ChEBI" id="CHEBI:15378"/>
        <dbReference type="ChEBI" id="CHEBI:28868"/>
        <dbReference type="ChEBI" id="CHEBI:136853"/>
        <dbReference type="ChEBI" id="CHEBI:140675"/>
        <dbReference type="EC" id="3.1.1.77"/>
    </reaction>
</comment>
<name>A0A1E7WBR4_9BURK</name>
<reference evidence="5" key="1">
    <citation type="journal article" date="2016" name="Front. Microbiol.">
        <title>Molecular Keys to the Janthinobacterium and Duganella spp. Interaction with the Plant Pathogen Fusarium graminearum.</title>
        <authorList>
            <person name="Haack F.S."/>
            <person name="Poehlein A."/>
            <person name="Kroger C."/>
            <person name="Voigt C.A."/>
            <person name="Piepenbring M."/>
            <person name="Bode H.B."/>
            <person name="Daniel R."/>
            <person name="Schafer W."/>
            <person name="Streit W.R."/>
        </authorList>
    </citation>
    <scope>NUCLEOTIDE SEQUENCE [LARGE SCALE GENOMIC DNA]</scope>
    <source>
        <strain evidence="5">T54</strain>
    </source>
</reference>
<dbReference type="EMBL" id="LROM01000137">
    <property type="protein sequence ID" value="OEZ94223.1"/>
    <property type="molecule type" value="Genomic_DNA"/>
</dbReference>
<evidence type="ECO:0000313" key="5">
    <source>
        <dbReference type="Proteomes" id="UP000175989"/>
    </source>
</evidence>
<dbReference type="Gene3D" id="2.40.160.20">
    <property type="match status" value="1"/>
</dbReference>
<dbReference type="GO" id="GO:0009279">
    <property type="term" value="C:cell outer membrane"/>
    <property type="evidence" value="ECO:0007669"/>
    <property type="project" value="UniProtKB-SubCell"/>
</dbReference>
<keyword evidence="3" id="KW-0732">Signal</keyword>
<gene>
    <name evidence="4" type="primary">pagL</name>
    <name evidence="4" type="ORF">DUPY_46720</name>
</gene>
<dbReference type="PIRSF" id="PIRSF029681">
    <property type="entry name" value="PagL"/>
    <property type="match status" value="1"/>
</dbReference>
<evidence type="ECO:0000256" key="2">
    <source>
        <dbReference type="PIRSR" id="PIRSR029681-2"/>
    </source>
</evidence>
<comment type="subunit">
    <text evidence="1">Homodimer.</text>
</comment>
<comment type="subcellular location">
    <subcellularLocation>
        <location evidence="1">Cell outer membrane</location>
        <topology evidence="1">Multi-pass membrane protein</topology>
    </subcellularLocation>
</comment>
<evidence type="ECO:0000256" key="1">
    <source>
        <dbReference type="PIRNR" id="PIRNR029681"/>
    </source>
</evidence>
<dbReference type="InterPro" id="IPR018550">
    <property type="entry name" value="Lipid-A_deacylase-rel"/>
</dbReference>
<dbReference type="Pfam" id="PF09411">
    <property type="entry name" value="PagL"/>
    <property type="match status" value="1"/>
</dbReference>
<organism evidence="4 5">
    <name type="scientific">Duganella phyllosphaerae</name>
    <dbReference type="NCBI Taxonomy" id="762836"/>
    <lineage>
        <taxon>Bacteria</taxon>
        <taxon>Pseudomonadati</taxon>
        <taxon>Pseudomonadota</taxon>
        <taxon>Betaproteobacteria</taxon>
        <taxon>Burkholderiales</taxon>
        <taxon>Oxalobacteraceae</taxon>
        <taxon>Telluria group</taxon>
        <taxon>Duganella</taxon>
    </lineage>
</organism>
<dbReference type="SUPFAM" id="SSF56925">
    <property type="entry name" value="OMPA-like"/>
    <property type="match status" value="1"/>
</dbReference>
<comment type="similarity">
    <text evidence="1">Belongs to the PagL family.</text>
</comment>
<keyword evidence="1" id="KW-0472">Membrane</keyword>
<dbReference type="EC" id="3.1.1.77" evidence="1"/>
<dbReference type="OrthoDB" id="5297282at2"/>
<sequence length="181" mass="20443">MFAKTLMAAVAALMMSQAAMAQDKLIDSVSVDYGSGPKQRMVRLSAANDWEKQWFQSNGTHLSGYWEGSVGYWRQNQYRNVPGLEKGLWDVGFTPVFRFQNDNKKGIYYEAGIGVHLLSSLYKNDSRELSTAFQFGDHIGIGYVMQNNWEVALKLQHFSNASIKRPNGGANFLELKAAYHF</sequence>
<dbReference type="GO" id="GO:0050528">
    <property type="term" value="F:acyloxyacyl hydrolase activity"/>
    <property type="evidence" value="ECO:0007669"/>
    <property type="project" value="UniProtKB-EC"/>
</dbReference>
<protein>
    <recommendedName>
        <fullName evidence="1">Lipid A deacylase</fullName>
        <ecNumber evidence="1">3.1.1.77</ecNumber>
    </recommendedName>
    <alternativeName>
        <fullName evidence="1">LPS 3-O-deacylase</fullName>
    </alternativeName>
    <alternativeName>
        <fullName evidence="1">Outer membrane enzyme</fullName>
    </alternativeName>
</protein>
<keyword evidence="5" id="KW-1185">Reference proteome</keyword>
<dbReference type="InterPro" id="IPR011250">
    <property type="entry name" value="OMP/PagP_B-barrel"/>
</dbReference>
<keyword evidence="1 4" id="KW-0378">Hydrolase</keyword>
<feature type="signal peptide" evidence="3">
    <location>
        <begin position="1"/>
        <end position="21"/>
    </location>
</feature>
<proteinExistence type="inferred from homology"/>
<comment type="function">
    <text evidence="1">Has lipid A 3-O-deacylase activity. Hydrolyzes the ester bond at the 3 position of lipid A, a bioactive component of lipopolysaccharide (LPS), thereby releasing the primary fatty acyl moiety.</text>
</comment>